<keyword evidence="1" id="KW-0472">Membrane</keyword>
<dbReference type="AlphaFoldDB" id="A0A9J6FKW9"/>
<dbReference type="PANTHER" id="PTHR45985">
    <property type="match status" value="1"/>
</dbReference>
<dbReference type="Proteomes" id="UP000821853">
    <property type="component" value="Chromosome 10"/>
</dbReference>
<sequence>MEVTPATPLCLIFLCFVAVASEAAKCDPKECRPEDNCLCMSRQPPGNLSVEKMPQFVMLTFDDHVNAENMYFYRRLLEPGRRKNRANGCNVAATFFVSAVRTDFSYVHELHSAGNEIALHSITHRYNDTYWKTLDALGWEAELLGGREILRDYALIPEQDMVGARAPFLEAGKGDSLFVMREHGLLYDSSVTVNYVEEPDKLRVYPYTLDYGLQTLCVIEPCIEGTYKGLWTVPLNGYYRTIQDDTGSLVQSPCAMADSCDPQPLTRADSFAHLRSNFELCYHYNKAPFPIFIHAVWLDEPERAKGLAAFVDWLLTMDDVFFVTVEEVVRFMQNPKPVKEYVQSKCSKATEFALCPEIHSCEYEDAQIVGTGFLTSCRQCPEKYPWIREVARKESERDRAADATTLERLYYSISVFFLLGSVLAFFLSVFACRLSVLFRTRHRVSYYDKISLA</sequence>
<dbReference type="OMA" id="MWWSKNA"/>
<keyword evidence="4" id="KW-1185">Reference proteome</keyword>
<dbReference type="OrthoDB" id="504708at2759"/>
<feature type="transmembrane region" description="Helical" evidence="1">
    <location>
        <begin position="409"/>
        <end position="432"/>
    </location>
</feature>
<dbReference type="EMBL" id="JABSTR010000002">
    <property type="protein sequence ID" value="KAH9363451.1"/>
    <property type="molecule type" value="Genomic_DNA"/>
</dbReference>
<dbReference type="SUPFAM" id="SSF88713">
    <property type="entry name" value="Glycoside hydrolase/deacetylase"/>
    <property type="match status" value="1"/>
</dbReference>
<dbReference type="Gene3D" id="3.20.20.370">
    <property type="entry name" value="Glycoside hydrolase/deacetylase"/>
    <property type="match status" value="1"/>
</dbReference>
<name>A0A9J6FKW9_HAELO</name>
<dbReference type="PANTHER" id="PTHR45985:SF8">
    <property type="entry name" value="CHITIN DEACETYLASE-LIKE 9, ISOFORM A"/>
    <property type="match status" value="1"/>
</dbReference>
<keyword evidence="1" id="KW-1133">Transmembrane helix</keyword>
<comment type="caution">
    <text evidence="3">The sequence shown here is derived from an EMBL/GenBank/DDBJ whole genome shotgun (WGS) entry which is preliminary data.</text>
</comment>
<organism evidence="3 4">
    <name type="scientific">Haemaphysalis longicornis</name>
    <name type="common">Bush tick</name>
    <dbReference type="NCBI Taxonomy" id="44386"/>
    <lineage>
        <taxon>Eukaryota</taxon>
        <taxon>Metazoa</taxon>
        <taxon>Ecdysozoa</taxon>
        <taxon>Arthropoda</taxon>
        <taxon>Chelicerata</taxon>
        <taxon>Arachnida</taxon>
        <taxon>Acari</taxon>
        <taxon>Parasitiformes</taxon>
        <taxon>Ixodida</taxon>
        <taxon>Ixodoidea</taxon>
        <taxon>Ixodidae</taxon>
        <taxon>Haemaphysalinae</taxon>
        <taxon>Haemaphysalis</taxon>
    </lineage>
</organism>
<dbReference type="GO" id="GO:0005975">
    <property type="term" value="P:carbohydrate metabolic process"/>
    <property type="evidence" value="ECO:0007669"/>
    <property type="project" value="InterPro"/>
</dbReference>
<dbReference type="InterPro" id="IPR052740">
    <property type="entry name" value="CE4"/>
</dbReference>
<proteinExistence type="predicted"/>
<reference evidence="3 4" key="1">
    <citation type="journal article" date="2020" name="Cell">
        <title>Large-Scale Comparative Analyses of Tick Genomes Elucidate Their Genetic Diversity and Vector Capacities.</title>
        <authorList>
            <consortium name="Tick Genome and Microbiome Consortium (TIGMIC)"/>
            <person name="Jia N."/>
            <person name="Wang J."/>
            <person name="Shi W."/>
            <person name="Du L."/>
            <person name="Sun Y."/>
            <person name="Zhan W."/>
            <person name="Jiang J.F."/>
            <person name="Wang Q."/>
            <person name="Zhang B."/>
            <person name="Ji P."/>
            <person name="Bell-Sakyi L."/>
            <person name="Cui X.M."/>
            <person name="Yuan T.T."/>
            <person name="Jiang B.G."/>
            <person name="Yang W.F."/>
            <person name="Lam T.T."/>
            <person name="Chang Q.C."/>
            <person name="Ding S.J."/>
            <person name="Wang X.J."/>
            <person name="Zhu J.G."/>
            <person name="Ruan X.D."/>
            <person name="Zhao L."/>
            <person name="Wei J.T."/>
            <person name="Ye R.Z."/>
            <person name="Que T.C."/>
            <person name="Du C.H."/>
            <person name="Zhou Y.H."/>
            <person name="Cheng J.X."/>
            <person name="Dai P.F."/>
            <person name="Guo W.B."/>
            <person name="Han X.H."/>
            <person name="Huang E.J."/>
            <person name="Li L.F."/>
            <person name="Wei W."/>
            <person name="Gao Y.C."/>
            <person name="Liu J.Z."/>
            <person name="Shao H.Z."/>
            <person name="Wang X."/>
            <person name="Wang C.C."/>
            <person name="Yang T.C."/>
            <person name="Huo Q.B."/>
            <person name="Li W."/>
            <person name="Chen H.Y."/>
            <person name="Chen S.E."/>
            <person name="Zhou L.G."/>
            <person name="Ni X.B."/>
            <person name="Tian J.H."/>
            <person name="Sheng Y."/>
            <person name="Liu T."/>
            <person name="Pan Y.S."/>
            <person name="Xia L.Y."/>
            <person name="Li J."/>
            <person name="Zhao F."/>
            <person name="Cao W.C."/>
        </authorList>
    </citation>
    <scope>NUCLEOTIDE SEQUENCE [LARGE SCALE GENOMIC DNA]</scope>
    <source>
        <strain evidence="3">HaeL-2018</strain>
    </source>
</reference>
<evidence type="ECO:0008006" key="5">
    <source>
        <dbReference type="Google" id="ProtNLM"/>
    </source>
</evidence>
<evidence type="ECO:0000256" key="2">
    <source>
        <dbReference type="SAM" id="SignalP"/>
    </source>
</evidence>
<accession>A0A9J6FKW9</accession>
<dbReference type="InterPro" id="IPR011330">
    <property type="entry name" value="Glyco_hydro/deAcase_b/a-brl"/>
</dbReference>
<evidence type="ECO:0000256" key="1">
    <source>
        <dbReference type="SAM" id="Phobius"/>
    </source>
</evidence>
<keyword evidence="1" id="KW-0812">Transmembrane</keyword>
<protein>
    <recommendedName>
        <fullName evidence="5">NodB homology domain-containing protein</fullName>
    </recommendedName>
</protein>
<dbReference type="VEuPathDB" id="VectorBase:HLOH_058825"/>
<evidence type="ECO:0000313" key="3">
    <source>
        <dbReference type="EMBL" id="KAH9363451.1"/>
    </source>
</evidence>
<feature type="signal peptide" evidence="2">
    <location>
        <begin position="1"/>
        <end position="23"/>
    </location>
</feature>
<keyword evidence="2" id="KW-0732">Signal</keyword>
<gene>
    <name evidence="3" type="ORF">HPB48_006013</name>
</gene>
<feature type="chain" id="PRO_5039896988" description="NodB homology domain-containing protein" evidence="2">
    <location>
        <begin position="24"/>
        <end position="453"/>
    </location>
</feature>
<evidence type="ECO:0000313" key="4">
    <source>
        <dbReference type="Proteomes" id="UP000821853"/>
    </source>
</evidence>